<comment type="caution">
    <text evidence="1">The sequence shown here is derived from an EMBL/GenBank/DDBJ whole genome shotgun (WGS) entry which is preliminary data.</text>
</comment>
<protein>
    <submittedName>
        <fullName evidence="1">Uncharacterized protein</fullName>
    </submittedName>
</protein>
<dbReference type="InterPro" id="IPR008042">
    <property type="entry name" value="Retrotrans_Pao"/>
</dbReference>
<sequence length="256" mass="29168">MLPKWCSNYDELLDEQGMHELPAYYIAKNEQIKTLGLGWNQTEDIFMYSVNLGPACETVTKRSILAVIAKIFDPLGLIGPVTVQAKLLIQTLWQAQIYWDEAIPEEIYRTWKTFHDSLSYINYIKIPRQVTIPNPTQIQMHGFSDASELSFGACIYIRTRDANRKLNGALLLARLASKIETALDTPIPEKYLWCDSTIVLNWLSAEPSNWNTYVANRVTEIQELNLNPADIISRGSSPNNLKANPLWWSGPDFFLA</sequence>
<name>A0AAV8VJ13_9CUCU</name>
<organism evidence="1 2">
    <name type="scientific">Exocentrus adspersus</name>
    <dbReference type="NCBI Taxonomy" id="1586481"/>
    <lineage>
        <taxon>Eukaryota</taxon>
        <taxon>Metazoa</taxon>
        <taxon>Ecdysozoa</taxon>
        <taxon>Arthropoda</taxon>
        <taxon>Hexapoda</taxon>
        <taxon>Insecta</taxon>
        <taxon>Pterygota</taxon>
        <taxon>Neoptera</taxon>
        <taxon>Endopterygota</taxon>
        <taxon>Coleoptera</taxon>
        <taxon>Polyphaga</taxon>
        <taxon>Cucujiformia</taxon>
        <taxon>Chrysomeloidea</taxon>
        <taxon>Cerambycidae</taxon>
        <taxon>Lamiinae</taxon>
        <taxon>Acanthocinini</taxon>
        <taxon>Exocentrus</taxon>
    </lineage>
</organism>
<gene>
    <name evidence="1" type="ORF">NQ315_016212</name>
</gene>
<evidence type="ECO:0000313" key="1">
    <source>
        <dbReference type="EMBL" id="KAJ8914134.1"/>
    </source>
</evidence>
<proteinExistence type="predicted"/>
<dbReference type="Pfam" id="PF05380">
    <property type="entry name" value="Peptidase_A17"/>
    <property type="match status" value="1"/>
</dbReference>
<dbReference type="Proteomes" id="UP001159042">
    <property type="component" value="Unassembled WGS sequence"/>
</dbReference>
<reference evidence="1 2" key="1">
    <citation type="journal article" date="2023" name="Insect Mol. Biol.">
        <title>Genome sequencing provides insights into the evolution of gene families encoding plant cell wall-degrading enzymes in longhorned beetles.</title>
        <authorList>
            <person name="Shin N.R."/>
            <person name="Okamura Y."/>
            <person name="Kirsch R."/>
            <person name="Pauchet Y."/>
        </authorList>
    </citation>
    <scope>NUCLEOTIDE SEQUENCE [LARGE SCALE GENOMIC DNA]</scope>
    <source>
        <strain evidence="1">EAD_L_NR</strain>
    </source>
</reference>
<dbReference type="PANTHER" id="PTHR22955:SF77">
    <property type="entry name" value="ASPARTIC PUTATIVE DOMAIN-CONTAINING PROTEIN-RELATED"/>
    <property type="match status" value="1"/>
</dbReference>
<dbReference type="PANTHER" id="PTHR22955">
    <property type="entry name" value="RETROTRANSPOSON"/>
    <property type="match status" value="1"/>
</dbReference>
<keyword evidence="2" id="KW-1185">Reference proteome</keyword>
<dbReference type="EMBL" id="JANEYG010000079">
    <property type="protein sequence ID" value="KAJ8914134.1"/>
    <property type="molecule type" value="Genomic_DNA"/>
</dbReference>
<evidence type="ECO:0000313" key="2">
    <source>
        <dbReference type="Proteomes" id="UP001159042"/>
    </source>
</evidence>
<dbReference type="AlphaFoldDB" id="A0AAV8VJ13"/>
<accession>A0AAV8VJ13</accession>